<feature type="transmembrane region" description="Helical" evidence="8">
    <location>
        <begin position="429"/>
        <end position="453"/>
    </location>
</feature>
<feature type="transmembrane region" description="Helical" evidence="8">
    <location>
        <begin position="40"/>
        <end position="63"/>
    </location>
</feature>
<dbReference type="GO" id="GO:0003954">
    <property type="term" value="F:NADH dehydrogenase activity"/>
    <property type="evidence" value="ECO:0007669"/>
    <property type="project" value="TreeGrafter"/>
</dbReference>
<comment type="similarity">
    <text evidence="8">Belongs to the complex I subunit 5 family.</text>
</comment>
<dbReference type="GeneID" id="18129206"/>
<evidence type="ECO:0000256" key="5">
    <source>
        <dbReference type="ARBA" id="ARBA00022989"/>
    </source>
</evidence>
<comment type="subcellular location">
    <subcellularLocation>
        <location evidence="1">Membrane</location>
        <topology evidence="1">Multi-pass membrane protein</topology>
    </subcellularLocation>
</comment>
<dbReference type="InterPro" id="IPR003945">
    <property type="entry name" value="NU5C-like"/>
</dbReference>
<evidence type="ECO:0000259" key="10">
    <source>
        <dbReference type="Pfam" id="PF00662"/>
    </source>
</evidence>
<comment type="function">
    <text evidence="8">Core subunit of the mitochondrial membrane respiratory chain NADH dehydrogenase (Complex I) which catalyzes electron transfer from NADH through the respiratory chain, using ubiquinone as an electron acceptor. Essential for the catalytic activity and assembly of complex I.</text>
</comment>
<dbReference type="AlphaFoldDB" id="V9IPB1"/>
<feature type="transmembrane region" description="Helical" evidence="8">
    <location>
        <begin position="155"/>
        <end position="173"/>
    </location>
</feature>
<dbReference type="Pfam" id="PF00662">
    <property type="entry name" value="Proton_antipo_N"/>
    <property type="match status" value="1"/>
</dbReference>
<feature type="transmembrane region" description="Helical" evidence="8">
    <location>
        <begin position="131"/>
        <end position="149"/>
    </location>
</feature>
<feature type="domain" description="NADH:quinone oxidoreductase/Mrp antiporter transmembrane" evidence="9">
    <location>
        <begin position="94"/>
        <end position="370"/>
    </location>
</feature>
<feature type="transmembrane region" description="Helical" evidence="8">
    <location>
        <begin position="399"/>
        <end position="417"/>
    </location>
</feature>
<dbReference type="PRINTS" id="PR01434">
    <property type="entry name" value="NADHDHGNASE5"/>
</dbReference>
<dbReference type="PANTHER" id="PTHR42829:SF2">
    <property type="entry name" value="NADH-UBIQUINONE OXIDOREDUCTASE CHAIN 5"/>
    <property type="match status" value="1"/>
</dbReference>
<evidence type="ECO:0000256" key="4">
    <source>
        <dbReference type="ARBA" id="ARBA00022692"/>
    </source>
</evidence>
<keyword evidence="5 8" id="KW-1133">Transmembrane helix</keyword>
<dbReference type="EMBL" id="JQ390525">
    <property type="protein sequence ID" value="AFE62763.1"/>
    <property type="molecule type" value="Genomic_DNA"/>
</dbReference>
<proteinExistence type="inferred from homology"/>
<reference evidence="11" key="1">
    <citation type="journal article" date="2014" name="J. Molluscan Stud.">
        <title>Physella acuta: atypical mitochondrial gene order among panpulmonates (Gastropoda).</title>
        <authorList>
            <person name="Nolan J.R."/>
            <person name="Bergthorsson U."/>
            <person name="Adema C.M."/>
        </authorList>
    </citation>
    <scope>NUCLEOTIDE SEQUENCE</scope>
    <source>
        <strain evidence="11">A</strain>
    </source>
</reference>
<dbReference type="EC" id="7.1.1.2" evidence="2 8"/>
<evidence type="ECO:0000256" key="3">
    <source>
        <dbReference type="ARBA" id="ARBA00021096"/>
    </source>
</evidence>
<gene>
    <name evidence="11" type="primary">ND5</name>
</gene>
<keyword evidence="6 8" id="KW-0472">Membrane</keyword>
<evidence type="ECO:0000259" key="9">
    <source>
        <dbReference type="Pfam" id="PF00361"/>
    </source>
</evidence>
<keyword evidence="4 8" id="KW-0812">Transmembrane</keyword>
<dbReference type="InterPro" id="IPR001750">
    <property type="entry name" value="ND/Mrp_TM"/>
</dbReference>
<dbReference type="GO" id="GO:0008137">
    <property type="term" value="F:NADH dehydrogenase (ubiquinone) activity"/>
    <property type="evidence" value="ECO:0007669"/>
    <property type="project" value="UniProtKB-EC"/>
</dbReference>
<dbReference type="CTD" id="4540"/>
<feature type="transmembrane region" description="Helical" evidence="8">
    <location>
        <begin position="284"/>
        <end position="304"/>
    </location>
</feature>
<feature type="domain" description="NADH-Ubiquinone oxidoreductase (complex I) chain 5 N-terminal" evidence="10">
    <location>
        <begin position="33"/>
        <end position="78"/>
    </location>
</feature>
<dbReference type="GO" id="GO:0042773">
    <property type="term" value="P:ATP synthesis coupled electron transport"/>
    <property type="evidence" value="ECO:0007669"/>
    <property type="project" value="InterPro"/>
</dbReference>
<dbReference type="PANTHER" id="PTHR42829">
    <property type="entry name" value="NADH-UBIQUINONE OXIDOREDUCTASE CHAIN 5"/>
    <property type="match status" value="1"/>
</dbReference>
<dbReference type="OrthoDB" id="10069788at2759"/>
<evidence type="ECO:0000256" key="1">
    <source>
        <dbReference type="ARBA" id="ARBA00004141"/>
    </source>
</evidence>
<feature type="transmembrane region" description="Helical" evidence="8">
    <location>
        <begin position="252"/>
        <end position="272"/>
    </location>
</feature>
<organism evidence="11">
    <name type="scientific">Physella acuta</name>
    <name type="common">Acute bladder snail</name>
    <name type="synonym">Physa acuta</name>
    <dbReference type="NCBI Taxonomy" id="109671"/>
    <lineage>
        <taxon>Eukaryota</taxon>
        <taxon>Metazoa</taxon>
        <taxon>Spiralia</taxon>
        <taxon>Lophotrochozoa</taxon>
        <taxon>Mollusca</taxon>
        <taxon>Gastropoda</taxon>
        <taxon>Heterobranchia</taxon>
        <taxon>Euthyneura</taxon>
        <taxon>Panpulmonata</taxon>
        <taxon>Hygrophila</taxon>
        <taxon>Lymnaeoidea</taxon>
        <taxon>Physidae</taxon>
        <taxon>Physella</taxon>
    </lineage>
</organism>
<dbReference type="RefSeq" id="YP_008994232.1">
    <property type="nucleotide sequence ID" value="NC_023253.1"/>
</dbReference>
<comment type="catalytic activity">
    <reaction evidence="7 8">
        <text>a ubiquinone + NADH + 5 H(+)(in) = a ubiquinol + NAD(+) + 4 H(+)(out)</text>
        <dbReference type="Rhea" id="RHEA:29091"/>
        <dbReference type="Rhea" id="RHEA-COMP:9565"/>
        <dbReference type="Rhea" id="RHEA-COMP:9566"/>
        <dbReference type="ChEBI" id="CHEBI:15378"/>
        <dbReference type="ChEBI" id="CHEBI:16389"/>
        <dbReference type="ChEBI" id="CHEBI:17976"/>
        <dbReference type="ChEBI" id="CHEBI:57540"/>
        <dbReference type="ChEBI" id="CHEBI:57945"/>
        <dbReference type="EC" id="7.1.1.2"/>
    </reaction>
</comment>
<evidence type="ECO:0000256" key="2">
    <source>
        <dbReference type="ARBA" id="ARBA00012944"/>
    </source>
</evidence>
<sequence>MFCSSLVFFMLFLLTNYFNTTVFLQINLATFSATQFELAYVLDWVSMSFLSLVFLISGCVFMFGDVYMKEDVFQVRFFIILLTFVISMCMLIVSSSFLTMLMGWDGLGITSFALIIYYSSFESKQAGFKTLLINRIGDVLIMLSVFSFLQNGTYMLSVMSTTCLFLLLLASLTKSAQYPFSSWLPAAMAAPTPVSALVHSSTLVTAGIYLMIRIMIISDFCELTSSMLVFLGAVTSILGGSAAVFENDLKKIIALSTLSQLGVMMFTVGMGYPLLALFHLYMHALFKAMLFMAAGNILMISFGCQDLRLLGGVGMLSPLTSVIINVSGLSLMGIPFLSAYYSKHSVMEKMFTTSINMLSLSLMSIATVFTFIYTLRMLYCISWSNSGLIIGSVNTSKKIYLPMVILALCSLLLGKYYCSFDFSNMEPSVVPMYGLLYMNLSVLISLCLFMYVFKAGKKKNWMLSSLFYASPLYYKSPYILFKLHKNLGQLDNGWLDMGSKINLMFSERSHMIIKYFKWPS</sequence>
<keyword evidence="8" id="KW-0520">NAD</keyword>
<keyword evidence="8 11" id="KW-0496">Mitochondrion</keyword>
<keyword evidence="8" id="KW-0830">Ubiquinone</keyword>
<dbReference type="GO" id="GO:0016020">
    <property type="term" value="C:membrane"/>
    <property type="evidence" value="ECO:0007669"/>
    <property type="project" value="UniProtKB-SubCell"/>
</dbReference>
<feature type="transmembrane region" description="Helical" evidence="8">
    <location>
        <begin position="223"/>
        <end position="245"/>
    </location>
</feature>
<feature type="transmembrane region" description="Helical" evidence="8">
    <location>
        <begin position="316"/>
        <end position="337"/>
    </location>
</feature>
<keyword evidence="8" id="KW-0813">Transport</keyword>
<feature type="transmembrane region" description="Helical" evidence="8">
    <location>
        <begin position="101"/>
        <end position="119"/>
    </location>
</feature>
<feature type="transmembrane region" description="Helical" evidence="8">
    <location>
        <begin position="194"/>
        <end position="217"/>
    </location>
</feature>
<dbReference type="InterPro" id="IPR001516">
    <property type="entry name" value="Proton_antipo_N"/>
</dbReference>
<feature type="transmembrane region" description="Helical" evidence="8">
    <location>
        <begin position="357"/>
        <end position="379"/>
    </location>
</feature>
<dbReference type="GO" id="GO:0015990">
    <property type="term" value="P:electron transport coupled proton transport"/>
    <property type="evidence" value="ECO:0007669"/>
    <property type="project" value="TreeGrafter"/>
</dbReference>
<evidence type="ECO:0000256" key="6">
    <source>
        <dbReference type="ARBA" id="ARBA00023136"/>
    </source>
</evidence>
<protein>
    <recommendedName>
        <fullName evidence="3 8">NADH-ubiquinone oxidoreductase chain 5</fullName>
        <ecNumber evidence="2 8">7.1.1.2</ecNumber>
    </recommendedName>
</protein>
<geneLocation type="mitochondrion" evidence="11"/>
<evidence type="ECO:0000313" key="11">
    <source>
        <dbReference type="EMBL" id="AFE62763.1"/>
    </source>
</evidence>
<feature type="transmembrane region" description="Helical" evidence="8">
    <location>
        <begin position="75"/>
        <end position="95"/>
    </location>
</feature>
<evidence type="ECO:0000256" key="8">
    <source>
        <dbReference type="RuleBase" id="RU003404"/>
    </source>
</evidence>
<evidence type="ECO:0000256" key="7">
    <source>
        <dbReference type="ARBA" id="ARBA00049551"/>
    </source>
</evidence>
<accession>V9IPB1</accession>
<name>V9IPB1_PHYAT</name>
<dbReference type="Pfam" id="PF00361">
    <property type="entry name" value="Proton_antipo_M"/>
    <property type="match status" value="1"/>
</dbReference>